<proteinExistence type="predicted"/>
<name>A0AAD3P725_NEPGR</name>
<sequence length="145" mass="15712">MLLSKNGNTMNKVNNGYKKVRHVSLGANLQPAIPFTSEQILSSKPATNSGGANLAESRKKNVKFQGLVSLGGYEAPREERTLLKHCRLDFLLFQLLGKVCGLSCGQTRVWEESTMASHLSALSSSITFPAPSTSKHVVKGLEVLL</sequence>
<gene>
    <name evidence="1" type="ORF">Nepgr_002843</name>
</gene>
<dbReference type="AlphaFoldDB" id="A0AAD3P725"/>
<organism evidence="1 2">
    <name type="scientific">Nepenthes gracilis</name>
    <name type="common">Slender pitcher plant</name>
    <dbReference type="NCBI Taxonomy" id="150966"/>
    <lineage>
        <taxon>Eukaryota</taxon>
        <taxon>Viridiplantae</taxon>
        <taxon>Streptophyta</taxon>
        <taxon>Embryophyta</taxon>
        <taxon>Tracheophyta</taxon>
        <taxon>Spermatophyta</taxon>
        <taxon>Magnoliopsida</taxon>
        <taxon>eudicotyledons</taxon>
        <taxon>Gunneridae</taxon>
        <taxon>Pentapetalae</taxon>
        <taxon>Caryophyllales</taxon>
        <taxon>Nepenthaceae</taxon>
        <taxon>Nepenthes</taxon>
    </lineage>
</organism>
<dbReference type="EMBL" id="BSYO01000002">
    <property type="protein sequence ID" value="GMH01004.1"/>
    <property type="molecule type" value="Genomic_DNA"/>
</dbReference>
<keyword evidence="2" id="KW-1185">Reference proteome</keyword>
<reference evidence="1" key="1">
    <citation type="submission" date="2023-05" db="EMBL/GenBank/DDBJ databases">
        <title>Nepenthes gracilis genome sequencing.</title>
        <authorList>
            <person name="Fukushima K."/>
        </authorList>
    </citation>
    <scope>NUCLEOTIDE SEQUENCE</scope>
    <source>
        <strain evidence="1">SING2019-196</strain>
    </source>
</reference>
<dbReference type="Proteomes" id="UP001279734">
    <property type="component" value="Unassembled WGS sequence"/>
</dbReference>
<accession>A0AAD3P725</accession>
<evidence type="ECO:0000313" key="2">
    <source>
        <dbReference type="Proteomes" id="UP001279734"/>
    </source>
</evidence>
<comment type="caution">
    <text evidence="1">The sequence shown here is derived from an EMBL/GenBank/DDBJ whole genome shotgun (WGS) entry which is preliminary data.</text>
</comment>
<evidence type="ECO:0000313" key="1">
    <source>
        <dbReference type="EMBL" id="GMH01004.1"/>
    </source>
</evidence>
<protein>
    <submittedName>
        <fullName evidence="1">Uncharacterized protein</fullName>
    </submittedName>
</protein>